<name>A0ABZ1CB91_9BACT</name>
<comment type="similarity">
    <text evidence="2">Belongs to the bacterial PQQ dehydrogenase family.</text>
</comment>
<evidence type="ECO:0000256" key="1">
    <source>
        <dbReference type="ARBA" id="ARBA00001931"/>
    </source>
</evidence>
<dbReference type="InterPro" id="IPR009056">
    <property type="entry name" value="Cyt_c-like_dom"/>
</dbReference>
<feature type="signal peptide" evidence="9">
    <location>
        <begin position="1"/>
        <end position="18"/>
    </location>
</feature>
<feature type="domain" description="Cytochrome c" evidence="10">
    <location>
        <begin position="475"/>
        <end position="550"/>
    </location>
</feature>
<evidence type="ECO:0000256" key="8">
    <source>
        <dbReference type="PROSITE-ProRule" id="PRU00433"/>
    </source>
</evidence>
<evidence type="ECO:0000256" key="7">
    <source>
        <dbReference type="ARBA" id="ARBA00023004"/>
    </source>
</evidence>
<evidence type="ECO:0000256" key="2">
    <source>
        <dbReference type="ARBA" id="ARBA00008156"/>
    </source>
</evidence>
<dbReference type="Gene3D" id="2.140.10.10">
    <property type="entry name" value="Quinoprotein alcohol dehydrogenase-like superfamily"/>
    <property type="match status" value="2"/>
</dbReference>
<accession>A0ABZ1CB91</accession>
<dbReference type="InterPro" id="IPR002372">
    <property type="entry name" value="PQQ_rpt_dom"/>
</dbReference>
<evidence type="ECO:0000256" key="6">
    <source>
        <dbReference type="ARBA" id="ARBA00023002"/>
    </source>
</evidence>
<dbReference type="RefSeq" id="WP_221031917.1">
    <property type="nucleotide sequence ID" value="NZ_CP139781.1"/>
</dbReference>
<keyword evidence="4 8" id="KW-0479">Metal-binding</keyword>
<evidence type="ECO:0000313" key="11">
    <source>
        <dbReference type="EMBL" id="WRQ88821.1"/>
    </source>
</evidence>
<evidence type="ECO:0000256" key="9">
    <source>
        <dbReference type="SAM" id="SignalP"/>
    </source>
</evidence>
<dbReference type="InterPro" id="IPR018391">
    <property type="entry name" value="PQQ_b-propeller_rpt"/>
</dbReference>
<dbReference type="Pfam" id="PF01011">
    <property type="entry name" value="PQQ"/>
    <property type="match status" value="2"/>
</dbReference>
<keyword evidence="5 9" id="KW-0732">Signal</keyword>
<dbReference type="InterPro" id="IPR011047">
    <property type="entry name" value="Quinoprotein_ADH-like_sf"/>
</dbReference>
<dbReference type="EMBL" id="CP139781">
    <property type="protein sequence ID" value="WRQ88821.1"/>
    <property type="molecule type" value="Genomic_DNA"/>
</dbReference>
<feature type="chain" id="PRO_5046056206" evidence="9">
    <location>
        <begin position="19"/>
        <end position="759"/>
    </location>
</feature>
<gene>
    <name evidence="11" type="ORF">K1X11_005350</name>
</gene>
<keyword evidence="7 8" id="KW-0408">Iron</keyword>
<evidence type="ECO:0000256" key="4">
    <source>
        <dbReference type="ARBA" id="ARBA00022723"/>
    </source>
</evidence>
<dbReference type="InterPro" id="IPR036909">
    <property type="entry name" value="Cyt_c-like_dom_sf"/>
</dbReference>
<keyword evidence="6" id="KW-0560">Oxidoreductase</keyword>
<dbReference type="Gene3D" id="1.10.760.10">
    <property type="entry name" value="Cytochrome c-like domain"/>
    <property type="match status" value="1"/>
</dbReference>
<proteinExistence type="inferred from homology"/>
<dbReference type="PROSITE" id="PS51007">
    <property type="entry name" value="CYTC"/>
    <property type="match status" value="1"/>
</dbReference>
<evidence type="ECO:0000313" key="12">
    <source>
        <dbReference type="Proteomes" id="UP000738431"/>
    </source>
</evidence>
<dbReference type="Pfam" id="PF13442">
    <property type="entry name" value="Cytochrome_CBB3"/>
    <property type="match status" value="1"/>
</dbReference>
<dbReference type="PANTHER" id="PTHR32303:SF4">
    <property type="entry name" value="QUINOPROTEIN GLUCOSE DEHYDROGENASE"/>
    <property type="match status" value="1"/>
</dbReference>
<evidence type="ECO:0000259" key="10">
    <source>
        <dbReference type="PROSITE" id="PS51007"/>
    </source>
</evidence>
<organism evidence="11 12">
    <name type="scientific">Actomonas aquatica</name>
    <dbReference type="NCBI Taxonomy" id="2866162"/>
    <lineage>
        <taxon>Bacteria</taxon>
        <taxon>Pseudomonadati</taxon>
        <taxon>Verrucomicrobiota</taxon>
        <taxon>Opitutia</taxon>
        <taxon>Opitutales</taxon>
        <taxon>Opitutaceae</taxon>
        <taxon>Actomonas</taxon>
    </lineage>
</organism>
<keyword evidence="12" id="KW-1185">Reference proteome</keyword>
<reference evidence="11 12" key="1">
    <citation type="submission" date="2023-12" db="EMBL/GenBank/DDBJ databases">
        <title>Description of an unclassified Opitutus bacterium of Verrucomicrobiota.</title>
        <authorList>
            <person name="Zhang D.-F."/>
        </authorList>
    </citation>
    <scope>NUCLEOTIDE SEQUENCE [LARGE SCALE GENOMIC DNA]</scope>
    <source>
        <strain evidence="11 12">WL0086</strain>
    </source>
</reference>
<dbReference type="SUPFAM" id="SSF50998">
    <property type="entry name" value="Quinoprotein alcohol dehydrogenase-like"/>
    <property type="match status" value="1"/>
</dbReference>
<dbReference type="SMART" id="SM00564">
    <property type="entry name" value="PQQ"/>
    <property type="match status" value="5"/>
</dbReference>
<sequence length="759" mass="83095">MAKSAFALLPFAASLLLASPSDQHRTWSDYGGGHDQSKFTTLSQITRENVTDLEIAWMYPTGDERSYQFNPVVAHGVMYVLAKENSLVAIDLDTGKEIWIHAHLSGISRRGISYWESEDGSDRRLLFTLNNTLQAIDARTGKSILSFGDNGMVDLRRNMLRDPATVYRATSSTPGRVFENLIILGSSPGEGYLSGPGHIRAYDVVTGEFMWRFNTIPQPGDYGYETWPKEAYRYVGGVNVWGEMSVDEARGIVFLPLGSPSYDFYGADRLGENLFGNCLVALDARTGRRLWHFQTVHHDLWDYDLVSAPQLITVERDGERIDAVAAASKQGFLFVFNRETGEPIFPIEEKPFPASDMPGEEAWPTQPVPALPPYARQIMTEDDITPVLITPAERAHWQERVAKARKGLYVPPSLDEVVSLPGAVGGVNWGNSAAHPEDGIVYLLNQDFPSFYKLAKRQPVRLRNRAGDSDEETAAAKLRGEKLYATYCGACHGPDRAGSDVGPSLLAVGSQINQTQVARSIMYGSGRMPALPHFTDEQIDDVYTYLDDGVSPYASLFAAAQKEDLPEGPVVASGGAPLPDEEAFAGGFRFNRGENDYPPGVDAPADRYFTDYGLGHPYIITPPWSTILAYDLNKGVIKWRQPLGQDRDAAAAGMTGTGVPRGSQRMGMIVTDTGLVFSTAKDGHVYAFDADNGKVLWKGALPMGAEGLPAMYEHNGRQYLVIPASTPLTWGLKSRESGIGSTEEKGHGGYVAFALPAQN</sequence>
<keyword evidence="3 8" id="KW-0349">Heme</keyword>
<evidence type="ECO:0000256" key="5">
    <source>
        <dbReference type="ARBA" id="ARBA00022729"/>
    </source>
</evidence>
<dbReference type="SUPFAM" id="SSF46626">
    <property type="entry name" value="Cytochrome c"/>
    <property type="match status" value="1"/>
</dbReference>
<dbReference type="PANTHER" id="PTHR32303">
    <property type="entry name" value="QUINOPROTEIN ALCOHOL DEHYDROGENASE (CYTOCHROME C)"/>
    <property type="match status" value="1"/>
</dbReference>
<comment type="cofactor">
    <cofactor evidence="1">
        <name>pyrroloquinoline quinone</name>
        <dbReference type="ChEBI" id="CHEBI:58442"/>
    </cofactor>
</comment>
<protein>
    <submittedName>
        <fullName evidence="11">PQQ-binding-like beta-propeller repeat protein</fullName>
    </submittedName>
</protein>
<evidence type="ECO:0000256" key="3">
    <source>
        <dbReference type="ARBA" id="ARBA00022617"/>
    </source>
</evidence>
<dbReference type="Proteomes" id="UP000738431">
    <property type="component" value="Chromosome"/>
</dbReference>